<dbReference type="Pfam" id="PF03552">
    <property type="entry name" value="Cellulose_synt"/>
    <property type="match status" value="2"/>
</dbReference>
<keyword evidence="5 11" id="KW-1133">Transmembrane helix</keyword>
<name>A0A1S4DSW7_CUCME</name>
<protein>
    <submittedName>
        <fullName evidence="12">Uncharacterized protein</fullName>
    </submittedName>
</protein>
<evidence type="ECO:0000256" key="2">
    <source>
        <dbReference type="ARBA" id="ARBA00022676"/>
    </source>
</evidence>
<evidence type="ECO:0000256" key="10">
    <source>
        <dbReference type="PIRSR" id="PIRSR605150-3"/>
    </source>
</evidence>
<feature type="transmembrane region" description="Helical" evidence="11">
    <location>
        <begin position="647"/>
        <end position="673"/>
    </location>
</feature>
<evidence type="ECO:0000256" key="6">
    <source>
        <dbReference type="ARBA" id="ARBA00023136"/>
    </source>
</evidence>
<dbReference type="PANTHER" id="PTHR13301">
    <property type="entry name" value="X-BOX TRANSCRIPTION FACTOR-RELATED"/>
    <property type="match status" value="1"/>
</dbReference>
<keyword evidence="7" id="KW-0961">Cell wall biogenesis/degradation</keyword>
<evidence type="ECO:0000256" key="1">
    <source>
        <dbReference type="ARBA" id="ARBA00004127"/>
    </source>
</evidence>
<feature type="active site" evidence="8">
    <location>
        <position position="450"/>
    </location>
</feature>
<feature type="binding site" evidence="9">
    <location>
        <position position="115"/>
    </location>
    <ligand>
        <name>UDP-alpha-D-glucose</name>
        <dbReference type="ChEBI" id="CHEBI:58885"/>
    </ligand>
</feature>
<feature type="transmembrane region" description="Helical" evidence="11">
    <location>
        <begin position="53"/>
        <end position="73"/>
    </location>
</feature>
<reference evidence="12" key="1">
    <citation type="submission" date="2023-03" db="UniProtKB">
        <authorList>
            <consortium name="EnsemblPlants"/>
        </authorList>
    </citation>
    <scope>IDENTIFICATION</scope>
</reference>
<sequence length="739" mass="84975">MDSEAWQGVYVSHVRPLQTLINRAQILLHSIALLLLIFYRLSFFFLNQQSKQYFFPWLLVFTSELLLAFIWLLGRASRWRPQIPKHILLPPEKLRPQLPPPAIDVFICTADPEKEPTLEVMNTLISAMTLDYPPDKLHIYFSDDAGSPLTLHGVREARRFSRWWVPFCRKYGITQPCPQAYFSPAREDHRHDISRDDGFMEQKLIVREKYEEFKDGIRDGTKKWAGEAAIRSRVDHPALVQIIRCNNDDEGEVKSRNEIELPLLVYVSREKKPSHPHHFKAGALNVLLRVSGAMSNSPYILVLDCDMYCNDSTSARQAMHFHLHPHFSNSLSFVQFPQKFYNVTRNDIYDSQLRSFFTVEWSGMNNLQGPILSGTCFYIKRLSLFGISPHDKDSSKHIQDFEKFIESMKENNRSRDFAVEEAQHLASCTYENGSKWGQKVGFLYDSLVEDFLTSLVLHSQGWKSVFSNPERPQFLGSGTTSLNQVLFQGTRWSSGLFEVALSRFCPLFYGGQRSMMSLLQRMCYAELAFYPLCSFSIWILATIPPLCLLHGIPIFPEVSSPFFVVYCFIFISASFFHLHEVLISGGSVKKWLNEQRIWMMKGITARSYGSLDVLMDKIGVRNVSFVPTNKGIDDDQMKRYDMDVYDFQASILFLAPMVGLVVLNLVAFAIGFGRIVGSLEDWEETFGQLFLCFYTLLMSFPIIEAMVLRTDKACIPFKVTLGSSLVVLLFLYFLSILFV</sequence>
<feature type="binding site" evidence="10">
    <location>
        <position position="304"/>
    </location>
    <ligand>
        <name>Mn(2+)</name>
        <dbReference type="ChEBI" id="CHEBI:29035"/>
    </ligand>
</feature>
<dbReference type="SUPFAM" id="SSF53448">
    <property type="entry name" value="Nucleotide-diphospho-sugar transferases"/>
    <property type="match status" value="1"/>
</dbReference>
<keyword evidence="6 11" id="KW-0472">Membrane</keyword>
<evidence type="ECO:0000256" key="8">
    <source>
        <dbReference type="PIRSR" id="PIRSR605150-1"/>
    </source>
</evidence>
<feature type="transmembrane region" description="Helical" evidence="11">
    <location>
        <begin position="523"/>
        <end position="543"/>
    </location>
</feature>
<evidence type="ECO:0000256" key="7">
    <source>
        <dbReference type="ARBA" id="ARBA00023316"/>
    </source>
</evidence>
<accession>A0A1S4DSW7</accession>
<dbReference type="InterPro" id="IPR029044">
    <property type="entry name" value="Nucleotide-diphossugar_trans"/>
</dbReference>
<keyword evidence="2" id="KW-0328">Glycosyltransferase</keyword>
<gene>
    <name evidence="12" type="primary">103483628</name>
</gene>
<keyword evidence="4 11" id="KW-0812">Transmembrane</keyword>
<dbReference type="EnsemblPlants" id="MELO3C006455.2.1">
    <property type="protein sequence ID" value="MELO3C006455.2.1"/>
    <property type="gene ID" value="MELO3C006455.2"/>
</dbReference>
<feature type="transmembrane region" description="Helical" evidence="11">
    <location>
        <begin position="563"/>
        <end position="583"/>
    </location>
</feature>
<dbReference type="Gene3D" id="3.90.550.10">
    <property type="entry name" value="Spore Coat Polysaccharide Biosynthesis Protein SpsA, Chain A"/>
    <property type="match status" value="1"/>
</dbReference>
<dbReference type="Gramene" id="MELO3C006455.2.1">
    <property type="protein sequence ID" value="MELO3C006455.2.1"/>
    <property type="gene ID" value="MELO3C006455.2"/>
</dbReference>
<keyword evidence="3" id="KW-0808">Transferase</keyword>
<feature type="active site" evidence="8">
    <location>
        <position position="144"/>
    </location>
</feature>
<evidence type="ECO:0000256" key="4">
    <source>
        <dbReference type="ARBA" id="ARBA00022692"/>
    </source>
</evidence>
<dbReference type="GO" id="GO:0012505">
    <property type="term" value="C:endomembrane system"/>
    <property type="evidence" value="ECO:0007669"/>
    <property type="project" value="UniProtKB-SubCell"/>
</dbReference>
<dbReference type="GO" id="GO:0071555">
    <property type="term" value="P:cell wall organization"/>
    <property type="evidence" value="ECO:0007669"/>
    <property type="project" value="UniProtKB-KW"/>
</dbReference>
<evidence type="ECO:0000313" key="12">
    <source>
        <dbReference type="EnsemblPlants" id="MELO3C006455.2.1"/>
    </source>
</evidence>
<dbReference type="GO" id="GO:0016760">
    <property type="term" value="F:cellulose synthase (UDP-forming) activity"/>
    <property type="evidence" value="ECO:0007669"/>
    <property type="project" value="InterPro"/>
</dbReference>
<dbReference type="GO" id="GO:0016020">
    <property type="term" value="C:membrane"/>
    <property type="evidence" value="ECO:0007669"/>
    <property type="project" value="InterPro"/>
</dbReference>
<organism evidence="12">
    <name type="scientific">Cucumis melo</name>
    <name type="common">Muskmelon</name>
    <dbReference type="NCBI Taxonomy" id="3656"/>
    <lineage>
        <taxon>Eukaryota</taxon>
        <taxon>Viridiplantae</taxon>
        <taxon>Streptophyta</taxon>
        <taxon>Embryophyta</taxon>
        <taxon>Tracheophyta</taxon>
        <taxon>Spermatophyta</taxon>
        <taxon>Magnoliopsida</taxon>
        <taxon>eudicotyledons</taxon>
        <taxon>Gunneridae</taxon>
        <taxon>Pentapetalae</taxon>
        <taxon>rosids</taxon>
        <taxon>fabids</taxon>
        <taxon>Cucurbitales</taxon>
        <taxon>Cucurbitaceae</taxon>
        <taxon>Benincaseae</taxon>
        <taxon>Cucumis</taxon>
    </lineage>
</organism>
<feature type="binding site" evidence="10">
    <location>
        <position position="280"/>
    </location>
    <ligand>
        <name>Mn(2+)</name>
        <dbReference type="ChEBI" id="CHEBI:29035"/>
    </ligand>
</feature>
<evidence type="ECO:0000256" key="5">
    <source>
        <dbReference type="ARBA" id="ARBA00022989"/>
    </source>
</evidence>
<feature type="transmembrane region" description="Helical" evidence="11">
    <location>
        <begin position="719"/>
        <end position="738"/>
    </location>
</feature>
<feature type="binding site" evidence="9">
    <location>
        <position position="144"/>
    </location>
    <ligand>
        <name>UDP-alpha-D-glucose</name>
        <dbReference type="ChEBI" id="CHEBI:58885"/>
    </ligand>
</feature>
<evidence type="ECO:0000256" key="3">
    <source>
        <dbReference type="ARBA" id="ARBA00022679"/>
    </source>
</evidence>
<feature type="transmembrane region" description="Helical" evidence="11">
    <location>
        <begin position="26"/>
        <end position="47"/>
    </location>
</feature>
<dbReference type="InterPro" id="IPR005150">
    <property type="entry name" value="Cellulose_synth"/>
</dbReference>
<dbReference type="AlphaFoldDB" id="A0A1S4DSW7"/>
<feature type="transmembrane region" description="Helical" evidence="11">
    <location>
        <begin position="685"/>
        <end position="707"/>
    </location>
</feature>
<feature type="binding site" evidence="9">
    <location>
        <position position="114"/>
    </location>
    <ligand>
        <name>UDP-alpha-D-glucose</name>
        <dbReference type="ChEBI" id="CHEBI:58885"/>
    </ligand>
</feature>
<evidence type="ECO:0000256" key="11">
    <source>
        <dbReference type="SAM" id="Phobius"/>
    </source>
</evidence>
<dbReference type="GO" id="GO:0030244">
    <property type="term" value="P:cellulose biosynthetic process"/>
    <property type="evidence" value="ECO:0007669"/>
    <property type="project" value="InterPro"/>
</dbReference>
<proteinExistence type="predicted"/>
<evidence type="ECO:0000256" key="9">
    <source>
        <dbReference type="PIRSR" id="PIRSR605150-2"/>
    </source>
</evidence>
<comment type="subcellular location">
    <subcellularLocation>
        <location evidence="1">Endomembrane system</location>
        <topology evidence="1">Multi-pass membrane protein</topology>
    </subcellularLocation>
</comment>